<dbReference type="SUPFAM" id="SSF89392">
    <property type="entry name" value="Prokaryotic lipoproteins and lipoprotein localization factors"/>
    <property type="match status" value="1"/>
</dbReference>
<evidence type="ECO:0000313" key="2">
    <source>
        <dbReference type="EMBL" id="KJC62865.1"/>
    </source>
</evidence>
<dbReference type="Gene3D" id="2.50.20.10">
    <property type="entry name" value="Lipoprotein localisation LolA/LolB/LppX"/>
    <property type="match status" value="1"/>
</dbReference>
<evidence type="ECO:0000256" key="1">
    <source>
        <dbReference type="SAM" id="MobiDB-lite"/>
    </source>
</evidence>
<gene>
    <name evidence="2" type="ORF">TZ00_18215</name>
</gene>
<dbReference type="Proteomes" id="UP000032503">
    <property type="component" value="Unassembled WGS sequence"/>
</dbReference>
<dbReference type="EMBL" id="JYFC01000012">
    <property type="protein sequence ID" value="KJC62865.1"/>
    <property type="molecule type" value="Genomic_DNA"/>
</dbReference>
<feature type="compositionally biased region" description="Basic and acidic residues" evidence="1">
    <location>
        <begin position="265"/>
        <end position="276"/>
    </location>
</feature>
<dbReference type="InterPro" id="IPR029046">
    <property type="entry name" value="LolA/LolB/LppX"/>
</dbReference>
<feature type="region of interest" description="Disordered" evidence="1">
    <location>
        <begin position="259"/>
        <end position="318"/>
    </location>
</feature>
<comment type="caution">
    <text evidence="2">The sequence shown here is derived from an EMBL/GenBank/DDBJ whole genome shotgun (WGS) entry which is preliminary data.</text>
</comment>
<name>A0ABR5CB48_9MICO</name>
<proteinExistence type="predicted"/>
<accession>A0ABR5CB48</accession>
<protein>
    <recommendedName>
        <fullName evidence="4">Outer membrane lipoprotein-sorting protein</fullName>
    </recommendedName>
</protein>
<keyword evidence="3" id="KW-1185">Reference proteome</keyword>
<dbReference type="PANTHER" id="PTHR37507">
    <property type="entry name" value="SPORULATION PROTEIN YDCC"/>
    <property type="match status" value="1"/>
</dbReference>
<dbReference type="RefSeq" id="WP_044443909.1">
    <property type="nucleotide sequence ID" value="NZ_JYFC01000012.1"/>
</dbReference>
<evidence type="ECO:0008006" key="4">
    <source>
        <dbReference type="Google" id="ProtNLM"/>
    </source>
</evidence>
<dbReference type="PANTHER" id="PTHR37507:SF2">
    <property type="entry name" value="SPORULATION PROTEIN YDCC"/>
    <property type="match status" value="1"/>
</dbReference>
<dbReference type="InterPro" id="IPR052944">
    <property type="entry name" value="Sporulation_related"/>
</dbReference>
<evidence type="ECO:0000313" key="3">
    <source>
        <dbReference type="Proteomes" id="UP000032503"/>
    </source>
</evidence>
<organism evidence="2 3">
    <name type="scientific">Agreia bicolorata</name>
    <dbReference type="NCBI Taxonomy" id="110935"/>
    <lineage>
        <taxon>Bacteria</taxon>
        <taxon>Bacillati</taxon>
        <taxon>Actinomycetota</taxon>
        <taxon>Actinomycetes</taxon>
        <taxon>Micrococcales</taxon>
        <taxon>Microbacteriaceae</taxon>
        <taxon>Agreia</taxon>
    </lineage>
</organism>
<feature type="compositionally biased region" description="Low complexity" evidence="1">
    <location>
        <begin position="71"/>
        <end position="89"/>
    </location>
</feature>
<reference evidence="2 3" key="1">
    <citation type="journal article" date="2001" name="Int. J. Syst. Evol. Microbiol.">
        <title>Agreia bicolorata gen. nov., sp. nov., to accommodate actinobacteria isolated from narrow reed grass infected by the nematode Heteroanguina graminophila.</title>
        <authorList>
            <person name="Evtushenko L.I."/>
            <person name="Dorofeeva L.V."/>
            <person name="Dobrovolskaya T.G."/>
            <person name="Streshinskaya G.M."/>
            <person name="Subbotin S.A."/>
            <person name="Tiedje J.M."/>
        </authorList>
    </citation>
    <scope>NUCLEOTIDE SEQUENCE [LARGE SCALE GENOMIC DNA]</scope>
    <source>
        <strain evidence="2 3">VKM Ac-1804</strain>
    </source>
</reference>
<feature type="region of interest" description="Disordered" evidence="1">
    <location>
        <begin position="61"/>
        <end position="89"/>
    </location>
</feature>
<sequence>MPRTWHRWIPAAAAPVVVGAVVLGGVFATSASADPAEKTPQQVLELAASSTVDTFSGTIEQSSNLGLPDVSGLSGSTGSSGSDSSDSSDLSSALELLTASRTLRVYIDGPTQSRVQILDDMAERDAIRNGDDLWLYDSSDSTAVHSTLPADASTAPDASAESVTPAELATRFLDAVDPSTDVTIGDPVTVAGRSAYDLILSPDSSTTLVSSVEIAVDADTGLPLSVDVFAQGSSDAAFHVAFTSLSLDTPSADLFDFTPPAGTDVTEKALPNRDDAPADGSATPDAGTHPEPTVTGTGWDTIVELPAGTDPSSLTDSPMLSQLTTSVDGGHVLQTTLLTVLITDDGRVLAGAVPVESLQAAAGK</sequence>